<keyword evidence="1" id="KW-0808">Transferase</keyword>
<proteinExistence type="predicted"/>
<dbReference type="Gene3D" id="3.40.50.620">
    <property type="entry name" value="HUPs"/>
    <property type="match status" value="1"/>
</dbReference>
<dbReference type="Proteomes" id="UP000824998">
    <property type="component" value="Unassembled WGS sequence"/>
</dbReference>
<dbReference type="GO" id="GO:0016887">
    <property type="term" value="F:ATP hydrolysis activity"/>
    <property type="evidence" value="ECO:0007669"/>
    <property type="project" value="TreeGrafter"/>
</dbReference>
<accession>A0A9P7YUR8</accession>
<protein>
    <submittedName>
        <fullName evidence="1">Cytidylyltransferase</fullName>
    </submittedName>
</protein>
<keyword evidence="1" id="KW-0548">Nucleotidyltransferase</keyword>
<name>A0A9P7YUR8_9HELO</name>
<comment type="caution">
    <text evidence="1">The sequence shown here is derived from an EMBL/GenBank/DDBJ whole genome shotgun (WGS) entry which is preliminary data.</text>
</comment>
<dbReference type="SUPFAM" id="SSF52374">
    <property type="entry name" value="Nucleotidylyl transferase"/>
    <property type="match status" value="1"/>
</dbReference>
<keyword evidence="2" id="KW-1185">Reference proteome</keyword>
<gene>
    <name evidence="1" type="ORF">BJ875DRAFT_447799</name>
</gene>
<reference evidence="1" key="1">
    <citation type="journal article" date="2021" name="IMA Fungus">
        <title>Genomic characterization of three marine fungi, including Emericellopsis atlantica sp. nov. with signatures of a generalist lifestyle and marine biomass degradation.</title>
        <authorList>
            <person name="Hagestad O.C."/>
            <person name="Hou L."/>
            <person name="Andersen J.H."/>
            <person name="Hansen E.H."/>
            <person name="Altermark B."/>
            <person name="Li C."/>
            <person name="Kuhnert E."/>
            <person name="Cox R.J."/>
            <person name="Crous P.W."/>
            <person name="Spatafora J.W."/>
            <person name="Lail K."/>
            <person name="Amirebrahimi M."/>
            <person name="Lipzen A."/>
            <person name="Pangilinan J."/>
            <person name="Andreopoulos W."/>
            <person name="Hayes R.D."/>
            <person name="Ng V."/>
            <person name="Grigoriev I.V."/>
            <person name="Jackson S.A."/>
            <person name="Sutton T.D.S."/>
            <person name="Dobson A.D.W."/>
            <person name="Rama T."/>
        </authorList>
    </citation>
    <scope>NUCLEOTIDE SEQUENCE</scope>
    <source>
        <strain evidence="1">TRa018bII</strain>
    </source>
</reference>
<dbReference type="PANTHER" id="PTHR31285">
    <property type="entry name" value="NICOTINAMIDE MONONUCLEOTIDE ADENYLYLTRANSFERASE"/>
    <property type="match status" value="1"/>
</dbReference>
<dbReference type="GO" id="GO:0005634">
    <property type="term" value="C:nucleus"/>
    <property type="evidence" value="ECO:0007669"/>
    <property type="project" value="TreeGrafter"/>
</dbReference>
<dbReference type="GO" id="GO:0005737">
    <property type="term" value="C:cytoplasm"/>
    <property type="evidence" value="ECO:0007669"/>
    <property type="project" value="TreeGrafter"/>
</dbReference>
<dbReference type="InterPro" id="IPR014729">
    <property type="entry name" value="Rossmann-like_a/b/a_fold"/>
</dbReference>
<dbReference type="OrthoDB" id="5591297at2759"/>
<dbReference type="EMBL" id="MU251357">
    <property type="protein sequence ID" value="KAG9239585.1"/>
    <property type="molecule type" value="Genomic_DNA"/>
</dbReference>
<organism evidence="1 2">
    <name type="scientific">Amylocarpus encephaloides</name>
    <dbReference type="NCBI Taxonomy" id="45428"/>
    <lineage>
        <taxon>Eukaryota</taxon>
        <taxon>Fungi</taxon>
        <taxon>Dikarya</taxon>
        <taxon>Ascomycota</taxon>
        <taxon>Pezizomycotina</taxon>
        <taxon>Leotiomycetes</taxon>
        <taxon>Helotiales</taxon>
        <taxon>Helotiales incertae sedis</taxon>
        <taxon>Amylocarpus</taxon>
    </lineage>
</organism>
<evidence type="ECO:0000313" key="2">
    <source>
        <dbReference type="Proteomes" id="UP000824998"/>
    </source>
</evidence>
<dbReference type="AlphaFoldDB" id="A0A9P7YUR8"/>
<evidence type="ECO:0000313" key="1">
    <source>
        <dbReference type="EMBL" id="KAG9239585.1"/>
    </source>
</evidence>
<dbReference type="GO" id="GO:0000309">
    <property type="term" value="F:nicotinamide-nucleotide adenylyltransferase activity"/>
    <property type="evidence" value="ECO:0007669"/>
    <property type="project" value="TreeGrafter"/>
</dbReference>
<sequence length="335" mass="37174">MTNLETSSLPISYVDEDMSSRIRIYKSLLHDFSSRQSTFRILSSVPQLSPTQASPIPKTLHILDSSFNPPTLAHFRIALDSLTCPSNLSRPDSGPRRLVLLLATQNADKAPKPAAFEERLAMMQIFASEILQKLQELQGQGKFSTERGDVGVDIAVTKYPYFVDKASDLSIEKSYTSGESVSEQVHLIGYDTATRLLSPKYYPPEHTLQSLVPFLERHRLEVTYRTDDNWGGKEDQDNFLSNMGEGRLRIVDGMATAPADGEQGVEGSLEGVGGKKEWVTEGRLVMVGDSQDGEEIISSTKVREAVKNKDEESLKKLVTPGVGKFILDNRLYESS</sequence>
<dbReference type="PANTHER" id="PTHR31285:SF0">
    <property type="entry name" value="NICOTINAMIDE MONONUCLEOTIDE ADENYLYLTRANSFERASE"/>
    <property type="match status" value="1"/>
</dbReference>